<keyword evidence="2" id="KW-0238">DNA-binding</keyword>
<dbReference type="PROSITE" id="PS50932">
    <property type="entry name" value="HTH_LACI_2"/>
    <property type="match status" value="1"/>
</dbReference>
<keyword evidence="3" id="KW-0804">Transcription</keyword>
<evidence type="ECO:0000256" key="1">
    <source>
        <dbReference type="ARBA" id="ARBA00023015"/>
    </source>
</evidence>
<reference evidence="5 6" key="1">
    <citation type="submission" date="2017-03" db="EMBL/GenBank/DDBJ databases">
        <title>Genome analysis of strain PAMC 26577.</title>
        <authorList>
            <person name="Oh H.-M."/>
            <person name="Yang J.-A."/>
        </authorList>
    </citation>
    <scope>NUCLEOTIDE SEQUENCE [LARGE SCALE GENOMIC DNA]</scope>
    <source>
        <strain evidence="5 6">PAMC 26577</strain>
    </source>
</reference>
<feature type="domain" description="HTH lacI-type" evidence="4">
    <location>
        <begin position="12"/>
        <end position="67"/>
    </location>
</feature>
<dbReference type="CDD" id="cd01392">
    <property type="entry name" value="HTH_LacI"/>
    <property type="match status" value="1"/>
</dbReference>
<dbReference type="Gene3D" id="3.40.50.2300">
    <property type="match status" value="2"/>
</dbReference>
<dbReference type="Pfam" id="PF00356">
    <property type="entry name" value="LacI"/>
    <property type="match status" value="1"/>
</dbReference>
<comment type="caution">
    <text evidence="5">The sequence shown here is derived from an EMBL/GenBank/DDBJ whole genome shotgun (WGS) entry which is preliminary data.</text>
</comment>
<dbReference type="RefSeq" id="WP_075359525.1">
    <property type="nucleotide sequence ID" value="NZ_MSRG01000074.1"/>
</dbReference>
<dbReference type="InterPro" id="IPR046335">
    <property type="entry name" value="LacI/GalR-like_sensor"/>
</dbReference>
<dbReference type="InterPro" id="IPR000843">
    <property type="entry name" value="HTH_LacI"/>
</dbReference>
<evidence type="ECO:0000256" key="3">
    <source>
        <dbReference type="ARBA" id="ARBA00023163"/>
    </source>
</evidence>
<dbReference type="InterPro" id="IPR028082">
    <property type="entry name" value="Peripla_BP_I"/>
</dbReference>
<gene>
    <name evidence="5" type="ORF">PAMC26577_22890</name>
</gene>
<proteinExistence type="predicted"/>
<keyword evidence="1" id="KW-0805">Transcription regulation</keyword>
<dbReference type="InterPro" id="IPR010982">
    <property type="entry name" value="Lambda_DNA-bd_dom_sf"/>
</dbReference>
<evidence type="ECO:0000313" key="6">
    <source>
        <dbReference type="Proteomes" id="UP000195221"/>
    </source>
</evidence>
<dbReference type="GO" id="GO:0000976">
    <property type="term" value="F:transcription cis-regulatory region binding"/>
    <property type="evidence" value="ECO:0007669"/>
    <property type="project" value="TreeGrafter"/>
</dbReference>
<protein>
    <submittedName>
        <fullName evidence="5">2-ketogluconate utilization repressor PtxS</fullName>
    </submittedName>
</protein>
<dbReference type="SMART" id="SM00354">
    <property type="entry name" value="HTH_LACI"/>
    <property type="match status" value="1"/>
</dbReference>
<evidence type="ECO:0000259" key="4">
    <source>
        <dbReference type="PROSITE" id="PS50932"/>
    </source>
</evidence>
<dbReference type="EMBL" id="NBTZ01000100">
    <property type="protein sequence ID" value="OTP71809.1"/>
    <property type="molecule type" value="Genomic_DNA"/>
</dbReference>
<sequence length="349" mass="38202">MPKDNFSTERRATITDVAREAGTGKTSISRYLNGETGVLSTDLRERIEEAIAKLDYRPNQMARGLKRGRNRLIGMLLADLTNPYSVEVLQGVEAACHAFGYMPLICHAANEVDLERRYLQLLSTYRVEGVIVNALGVKEETLETLASGGVPVVLVDRSIDGLVTDMVGLDNTAAVASAIRHLDEQGFDELVFVVQPFTHVSSRRVRETAFRDTIGALGVSGATVVLDLDDDNLAAEALAGIDTRIGENRQLNRRIALFAANAPVALRVALHMKERHGAAWQRHVALMCIDDSEWAELAGMTTVRQPTYTIGERAVEFLHERIEGAVMAPRECLLPGELVVRTSTLAGNI</sequence>
<dbReference type="Gene3D" id="1.10.260.40">
    <property type="entry name" value="lambda repressor-like DNA-binding domains"/>
    <property type="match status" value="1"/>
</dbReference>
<dbReference type="Pfam" id="PF13377">
    <property type="entry name" value="Peripla_BP_3"/>
    <property type="match status" value="1"/>
</dbReference>
<dbReference type="GO" id="GO:0003700">
    <property type="term" value="F:DNA-binding transcription factor activity"/>
    <property type="evidence" value="ECO:0007669"/>
    <property type="project" value="TreeGrafter"/>
</dbReference>
<evidence type="ECO:0000313" key="5">
    <source>
        <dbReference type="EMBL" id="OTP71809.1"/>
    </source>
</evidence>
<name>A0A242MKH4_CABSO</name>
<dbReference type="PANTHER" id="PTHR30146:SF145">
    <property type="entry name" value="RIBOSE OPERON REPRESSOR"/>
    <property type="match status" value="1"/>
</dbReference>
<dbReference type="SUPFAM" id="SSF53822">
    <property type="entry name" value="Periplasmic binding protein-like I"/>
    <property type="match status" value="1"/>
</dbReference>
<dbReference type="Proteomes" id="UP000195221">
    <property type="component" value="Unassembled WGS sequence"/>
</dbReference>
<organism evidence="5 6">
    <name type="scientific">Caballeronia sordidicola</name>
    <name type="common">Burkholderia sordidicola</name>
    <dbReference type="NCBI Taxonomy" id="196367"/>
    <lineage>
        <taxon>Bacteria</taxon>
        <taxon>Pseudomonadati</taxon>
        <taxon>Pseudomonadota</taxon>
        <taxon>Betaproteobacteria</taxon>
        <taxon>Burkholderiales</taxon>
        <taxon>Burkholderiaceae</taxon>
        <taxon>Caballeronia</taxon>
    </lineage>
</organism>
<accession>A0A242MKH4</accession>
<dbReference type="CDD" id="cd06283">
    <property type="entry name" value="PBP1_RegR_EndR_KdgR-like"/>
    <property type="match status" value="1"/>
</dbReference>
<dbReference type="SUPFAM" id="SSF47413">
    <property type="entry name" value="lambda repressor-like DNA-binding domains"/>
    <property type="match status" value="1"/>
</dbReference>
<evidence type="ECO:0000256" key="2">
    <source>
        <dbReference type="ARBA" id="ARBA00023125"/>
    </source>
</evidence>
<dbReference type="PANTHER" id="PTHR30146">
    <property type="entry name" value="LACI-RELATED TRANSCRIPTIONAL REPRESSOR"/>
    <property type="match status" value="1"/>
</dbReference>
<dbReference type="AlphaFoldDB" id="A0A242MKH4"/>